<feature type="transmembrane region" description="Helical" evidence="2">
    <location>
        <begin position="186"/>
        <end position="205"/>
    </location>
</feature>
<dbReference type="SUPFAM" id="SSF48097">
    <property type="entry name" value="Regulator of G-protein signaling, RGS"/>
    <property type="match status" value="1"/>
</dbReference>
<dbReference type="InterPro" id="IPR044926">
    <property type="entry name" value="RGS_subdomain_2"/>
</dbReference>
<feature type="transmembrane region" description="Helical" evidence="2">
    <location>
        <begin position="151"/>
        <end position="174"/>
    </location>
</feature>
<dbReference type="Pfam" id="PF00615">
    <property type="entry name" value="RGS"/>
    <property type="match status" value="1"/>
</dbReference>
<keyword evidence="5" id="KW-1185">Reference proteome</keyword>
<keyword evidence="2" id="KW-0812">Transmembrane</keyword>
<organism evidence="4 5">
    <name type="scientific">Tritrichomonas musculus</name>
    <dbReference type="NCBI Taxonomy" id="1915356"/>
    <lineage>
        <taxon>Eukaryota</taxon>
        <taxon>Metamonada</taxon>
        <taxon>Parabasalia</taxon>
        <taxon>Tritrichomonadida</taxon>
        <taxon>Tritrichomonadidae</taxon>
        <taxon>Tritrichomonas</taxon>
    </lineage>
</organism>
<dbReference type="PROSITE" id="PS50132">
    <property type="entry name" value="RGS"/>
    <property type="match status" value="1"/>
</dbReference>
<feature type="region of interest" description="Disordered" evidence="1">
    <location>
        <begin position="362"/>
        <end position="382"/>
    </location>
</feature>
<dbReference type="Proteomes" id="UP001470230">
    <property type="component" value="Unassembled WGS sequence"/>
</dbReference>
<feature type="transmembrane region" description="Helical" evidence="2">
    <location>
        <begin position="122"/>
        <end position="144"/>
    </location>
</feature>
<proteinExistence type="predicted"/>
<dbReference type="EMBL" id="JAPFFF010000072">
    <property type="protein sequence ID" value="KAK8835945.1"/>
    <property type="molecule type" value="Genomic_DNA"/>
</dbReference>
<evidence type="ECO:0000256" key="2">
    <source>
        <dbReference type="SAM" id="Phobius"/>
    </source>
</evidence>
<feature type="domain" description="RGS" evidence="3">
    <location>
        <begin position="245"/>
        <end position="348"/>
    </location>
</feature>
<keyword evidence="2" id="KW-1133">Transmembrane helix</keyword>
<accession>A0ABR2GPT0</accession>
<feature type="transmembrane region" description="Helical" evidence="2">
    <location>
        <begin position="83"/>
        <end position="102"/>
    </location>
</feature>
<feature type="transmembrane region" description="Helical" evidence="2">
    <location>
        <begin position="20"/>
        <end position="37"/>
    </location>
</feature>
<evidence type="ECO:0000259" key="3">
    <source>
        <dbReference type="PROSITE" id="PS50132"/>
    </source>
</evidence>
<gene>
    <name evidence="4" type="ORF">M9Y10_040327</name>
</gene>
<dbReference type="InterPro" id="IPR016137">
    <property type="entry name" value="RGS"/>
</dbReference>
<keyword evidence="2" id="KW-0472">Membrane</keyword>
<feature type="compositionally biased region" description="Basic and acidic residues" evidence="1">
    <location>
        <begin position="373"/>
        <end position="382"/>
    </location>
</feature>
<evidence type="ECO:0000313" key="4">
    <source>
        <dbReference type="EMBL" id="KAK8835945.1"/>
    </source>
</evidence>
<name>A0ABR2GPT0_9EUKA</name>
<reference evidence="4 5" key="1">
    <citation type="submission" date="2024-04" db="EMBL/GenBank/DDBJ databases">
        <title>Tritrichomonas musculus Genome.</title>
        <authorList>
            <person name="Alves-Ferreira E."/>
            <person name="Grigg M."/>
            <person name="Lorenzi H."/>
            <person name="Galac M."/>
        </authorList>
    </citation>
    <scope>NUCLEOTIDE SEQUENCE [LARGE SCALE GENOMIC DNA]</scope>
    <source>
        <strain evidence="4 5">EAF2021</strain>
    </source>
</reference>
<protein>
    <submittedName>
        <fullName evidence="4">Positive regulation of GTPase activity protein</fullName>
    </submittedName>
</protein>
<dbReference type="Gene3D" id="1.10.167.10">
    <property type="entry name" value="Regulator of G-protein Signalling 4, domain 2"/>
    <property type="match status" value="1"/>
</dbReference>
<dbReference type="InterPro" id="IPR036305">
    <property type="entry name" value="RGS_sf"/>
</dbReference>
<sequence>MTSLTFRILVTPAKFPNFVSHWYIWLFIPCHMIPYPIRSLRFIIRYNVNKIPELTEEQHRHAKCSIRFWDWFRRHPKYLTDTAFLIYNWILVAIAFIVGIALYIKDPTSHPGNYGQHYSYSFFVWCLILLICFSVFHWITLYYISQFHDKLYFTIELAIVGVVWIIFMTLYIIFGWIRLTPAEIQPIMGILLCVGVFLASFGFPIQLSVTKPLEPTNTDKIFRHLEDVMEPNEHDDIMKNAKKKFRDFCEKRQCLEGFLFYDAVLRFRKEGDPVERTKLFRTIKERFIMKDAIWHINVLGSILNDILQVNENSINNEVLNEAFNENKKLLETDIFINFKCTKAAKDLLNEFYRRENVLVGYGHKNNRHNNRNNRNDRNNNQT</sequence>
<evidence type="ECO:0000256" key="1">
    <source>
        <dbReference type="SAM" id="MobiDB-lite"/>
    </source>
</evidence>
<evidence type="ECO:0000313" key="5">
    <source>
        <dbReference type="Proteomes" id="UP001470230"/>
    </source>
</evidence>
<comment type="caution">
    <text evidence="4">The sequence shown here is derived from an EMBL/GenBank/DDBJ whole genome shotgun (WGS) entry which is preliminary data.</text>
</comment>
<dbReference type="SMART" id="SM00315">
    <property type="entry name" value="RGS"/>
    <property type="match status" value="1"/>
</dbReference>